<dbReference type="InterPro" id="IPR045357">
    <property type="entry name" value="Aminopeptidase_N-like_N"/>
</dbReference>
<dbReference type="CDD" id="cd09603">
    <property type="entry name" value="M1_APN_like"/>
    <property type="match status" value="1"/>
</dbReference>
<reference evidence="16 17" key="1">
    <citation type="submission" date="2019-04" db="EMBL/GenBank/DDBJ databases">
        <title>Herbidospora sp. NEAU-GS14.nov., a novel actinomycete isolated from soil.</title>
        <authorList>
            <person name="Han L."/>
        </authorList>
    </citation>
    <scope>NUCLEOTIDE SEQUENCE [LARGE SCALE GENOMIC DNA]</scope>
    <source>
        <strain evidence="16 17">NEAU-GS14</strain>
    </source>
</reference>
<keyword evidence="7" id="KW-0479">Metal-binding</keyword>
<dbReference type="SUPFAM" id="SSF63737">
    <property type="entry name" value="Leukotriene A4 hydrolase N-terminal domain"/>
    <property type="match status" value="1"/>
</dbReference>
<dbReference type="EC" id="3.4.11.2" evidence="4"/>
<keyword evidence="6" id="KW-0645">Protease</keyword>
<dbReference type="GO" id="GO:0008270">
    <property type="term" value="F:zinc ion binding"/>
    <property type="evidence" value="ECO:0007669"/>
    <property type="project" value="InterPro"/>
</dbReference>
<dbReference type="Pfam" id="PF17900">
    <property type="entry name" value="Peptidase_M1_N"/>
    <property type="match status" value="1"/>
</dbReference>
<evidence type="ECO:0000256" key="2">
    <source>
        <dbReference type="ARBA" id="ARBA00001947"/>
    </source>
</evidence>
<organism evidence="16 17">
    <name type="scientific">Herbidospora galbida</name>
    <dbReference type="NCBI Taxonomy" id="2575442"/>
    <lineage>
        <taxon>Bacteria</taxon>
        <taxon>Bacillati</taxon>
        <taxon>Actinomycetota</taxon>
        <taxon>Actinomycetes</taxon>
        <taxon>Streptosporangiales</taxon>
        <taxon>Streptosporangiaceae</taxon>
        <taxon>Herbidospora</taxon>
    </lineage>
</organism>
<dbReference type="PRINTS" id="PR00756">
    <property type="entry name" value="ALADIPTASE"/>
</dbReference>
<comment type="similarity">
    <text evidence="3">Belongs to the peptidase M1 family.</text>
</comment>
<dbReference type="Proteomes" id="UP000308705">
    <property type="component" value="Unassembled WGS sequence"/>
</dbReference>
<accession>A0A4U3LYD8</accession>
<evidence type="ECO:0000256" key="1">
    <source>
        <dbReference type="ARBA" id="ARBA00000098"/>
    </source>
</evidence>
<feature type="domain" description="Peptidase M1 membrane alanine aminopeptidase" evidence="14">
    <location>
        <begin position="317"/>
        <end position="455"/>
    </location>
</feature>
<dbReference type="GO" id="GO:0016285">
    <property type="term" value="F:alanyl aminopeptidase activity"/>
    <property type="evidence" value="ECO:0007669"/>
    <property type="project" value="UniProtKB-EC"/>
</dbReference>
<keyword evidence="13" id="KW-0732">Signal</keyword>
<evidence type="ECO:0000256" key="12">
    <source>
        <dbReference type="ARBA" id="ARBA00031533"/>
    </source>
</evidence>
<dbReference type="InterPro" id="IPR014782">
    <property type="entry name" value="Peptidase_M1_dom"/>
</dbReference>
<evidence type="ECO:0000313" key="16">
    <source>
        <dbReference type="EMBL" id="TKK81258.1"/>
    </source>
</evidence>
<dbReference type="Pfam" id="PF01433">
    <property type="entry name" value="Peptidase_M1"/>
    <property type="match status" value="1"/>
</dbReference>
<sequence>MCGMLRTRISGAALLAVAALLAPSAPAWADAHSPGSSGVGDPYFPYAGNGGYDVQHYDLKLRYTPKSGEIDSTATITAKATKGLSRFNLDLSGLTVRAVTVDGKKAKWSRKGQELTVTPKKGVDDEATFKVVVEYDGRPKPVDDPELGITGFIHTKDGAVVVSQPDGARTWFPANDTPRDKATFSYEISAPVGLTVLANGEPQNSGIVRVKKGYVVSRWQMKQPMAPYLAMIAIGKYKVSEGTAAGVPNITAYDPALAKTSKHFHKETAEATKWGVEHFGPYPFGSTGGIADKLDVHYALETQGRPVYDGDASDDLLIVHEIAHQWFGNSVGLESWNDIWLNEGLASYAEWLYEETHNGPTAQSTFDKYYKSTGKFWDVKTGAPGQKNMFDWEAIYLRGAMTVHALRTEIGDATFFELLKEWPARHRHATATTKDFVALAEELSGKDLDPLFKKWLYVAKKPAL</sequence>
<feature type="chain" id="PRO_5020807960" description="Aminopeptidase N" evidence="13">
    <location>
        <begin position="30"/>
        <end position="464"/>
    </location>
</feature>
<dbReference type="Gene3D" id="2.60.40.1730">
    <property type="entry name" value="tricorn interacting facor f3 domain"/>
    <property type="match status" value="1"/>
</dbReference>
<protein>
    <recommendedName>
        <fullName evidence="5">Aminopeptidase N</fullName>
        <ecNumber evidence="4">3.4.11.2</ecNumber>
    </recommendedName>
    <alternativeName>
        <fullName evidence="11">Alanine aminopeptidase</fullName>
    </alternativeName>
    <alternativeName>
        <fullName evidence="12">Lysyl aminopeptidase</fullName>
    </alternativeName>
</protein>
<evidence type="ECO:0000256" key="7">
    <source>
        <dbReference type="ARBA" id="ARBA00022723"/>
    </source>
</evidence>
<gene>
    <name evidence="16" type="ORF">FDA94_33320</name>
</gene>
<evidence type="ECO:0000313" key="17">
    <source>
        <dbReference type="Proteomes" id="UP000308705"/>
    </source>
</evidence>
<dbReference type="GO" id="GO:0006508">
    <property type="term" value="P:proteolysis"/>
    <property type="evidence" value="ECO:0007669"/>
    <property type="project" value="UniProtKB-KW"/>
</dbReference>
<dbReference type="InterPro" id="IPR027268">
    <property type="entry name" value="Peptidase_M4/M1_CTD_sf"/>
</dbReference>
<dbReference type="OrthoDB" id="100605at2"/>
<keyword evidence="8" id="KW-0378">Hydrolase</keyword>
<dbReference type="GO" id="GO:0008237">
    <property type="term" value="F:metallopeptidase activity"/>
    <property type="evidence" value="ECO:0007669"/>
    <property type="project" value="UniProtKB-KW"/>
</dbReference>
<comment type="cofactor">
    <cofactor evidence="2">
        <name>Zn(2+)</name>
        <dbReference type="ChEBI" id="CHEBI:29105"/>
    </cofactor>
</comment>
<feature type="signal peptide" evidence="13">
    <location>
        <begin position="1"/>
        <end position="29"/>
    </location>
</feature>
<name>A0A4U3LYD8_9ACTN</name>
<proteinExistence type="inferred from homology"/>
<evidence type="ECO:0000256" key="5">
    <source>
        <dbReference type="ARBA" id="ARBA00015611"/>
    </source>
</evidence>
<evidence type="ECO:0000256" key="8">
    <source>
        <dbReference type="ARBA" id="ARBA00022801"/>
    </source>
</evidence>
<feature type="domain" description="Aminopeptidase N-like N-terminal" evidence="15">
    <location>
        <begin position="55"/>
        <end position="229"/>
    </location>
</feature>
<dbReference type="InterPro" id="IPR042097">
    <property type="entry name" value="Aminopeptidase_N-like_N_sf"/>
</dbReference>
<comment type="catalytic activity">
    <reaction evidence="1">
        <text>Release of an N-terminal amino acid, Xaa-|-Yaa- from a peptide, amide or arylamide. Xaa is preferably Ala, but may be most amino acids including Pro (slow action). When a terminal hydrophobic residue is followed by a prolyl residue, the two may be released as an intact Xaa-Pro dipeptide.</text>
        <dbReference type="EC" id="3.4.11.2"/>
    </reaction>
</comment>
<dbReference type="EMBL" id="SZQA01000045">
    <property type="protein sequence ID" value="TKK81258.1"/>
    <property type="molecule type" value="Genomic_DNA"/>
</dbReference>
<dbReference type="AlphaFoldDB" id="A0A4U3LYD8"/>
<evidence type="ECO:0000256" key="13">
    <source>
        <dbReference type="SAM" id="SignalP"/>
    </source>
</evidence>
<dbReference type="SUPFAM" id="SSF55486">
    <property type="entry name" value="Metalloproteases ('zincins'), catalytic domain"/>
    <property type="match status" value="1"/>
</dbReference>
<dbReference type="PANTHER" id="PTHR11533:SF297">
    <property type="entry name" value="AMINOPEPTIDASE N"/>
    <property type="match status" value="1"/>
</dbReference>
<keyword evidence="17" id="KW-1185">Reference proteome</keyword>
<dbReference type="PANTHER" id="PTHR11533">
    <property type="entry name" value="PROTEASE M1 ZINC METALLOPROTEASE"/>
    <property type="match status" value="1"/>
</dbReference>
<evidence type="ECO:0000256" key="6">
    <source>
        <dbReference type="ARBA" id="ARBA00022670"/>
    </source>
</evidence>
<dbReference type="InterPro" id="IPR050344">
    <property type="entry name" value="Peptidase_M1_aminopeptidases"/>
</dbReference>
<evidence type="ECO:0000256" key="11">
    <source>
        <dbReference type="ARBA" id="ARBA00029811"/>
    </source>
</evidence>
<evidence type="ECO:0000259" key="15">
    <source>
        <dbReference type="Pfam" id="PF17900"/>
    </source>
</evidence>
<comment type="caution">
    <text evidence="16">The sequence shown here is derived from an EMBL/GenBank/DDBJ whole genome shotgun (WGS) entry which is preliminary data.</text>
</comment>
<dbReference type="Gene3D" id="1.10.390.10">
    <property type="entry name" value="Neutral Protease Domain 2"/>
    <property type="match status" value="1"/>
</dbReference>
<keyword evidence="10" id="KW-0482">Metalloprotease</keyword>
<evidence type="ECO:0000256" key="9">
    <source>
        <dbReference type="ARBA" id="ARBA00022833"/>
    </source>
</evidence>
<evidence type="ECO:0000256" key="10">
    <source>
        <dbReference type="ARBA" id="ARBA00023049"/>
    </source>
</evidence>
<evidence type="ECO:0000259" key="14">
    <source>
        <dbReference type="Pfam" id="PF01433"/>
    </source>
</evidence>
<evidence type="ECO:0000256" key="3">
    <source>
        <dbReference type="ARBA" id="ARBA00010136"/>
    </source>
</evidence>
<keyword evidence="9" id="KW-0862">Zinc</keyword>
<dbReference type="InterPro" id="IPR001930">
    <property type="entry name" value="Peptidase_M1"/>
</dbReference>
<evidence type="ECO:0000256" key="4">
    <source>
        <dbReference type="ARBA" id="ARBA00012564"/>
    </source>
</evidence>